<dbReference type="AlphaFoldDB" id="A0A0F9CWF2"/>
<gene>
    <name evidence="1" type="ORF">LCGC14_2560290</name>
</gene>
<name>A0A0F9CWF2_9ZZZZ</name>
<comment type="caution">
    <text evidence="1">The sequence shown here is derived from an EMBL/GenBank/DDBJ whole genome shotgun (WGS) entry which is preliminary data.</text>
</comment>
<sequence>MKETIKNYLLITVNGGKVFVRKEHPGDYLSGLFQQALNLQYWSFESLEEFYFGSVRTIIEYSVIRREELKGSHKARFTRFITHGNENLLCKKFRTRQSVLICIYNLILRFEGLGFLRGFGFGNQFGDHIMGNPEYSSIINIGNDSERRKENKKVVNQKQIILNKRKESKMVNVKFGDLKKAIQALNEMDHIEENIRYVGVKKDV</sequence>
<evidence type="ECO:0000313" key="1">
    <source>
        <dbReference type="EMBL" id="KKL09991.1"/>
    </source>
</evidence>
<dbReference type="EMBL" id="LAZR01042245">
    <property type="protein sequence ID" value="KKL09991.1"/>
    <property type="molecule type" value="Genomic_DNA"/>
</dbReference>
<protein>
    <submittedName>
        <fullName evidence="1">Uncharacterized protein</fullName>
    </submittedName>
</protein>
<reference evidence="1" key="1">
    <citation type="journal article" date="2015" name="Nature">
        <title>Complex archaea that bridge the gap between prokaryotes and eukaryotes.</title>
        <authorList>
            <person name="Spang A."/>
            <person name="Saw J.H."/>
            <person name="Jorgensen S.L."/>
            <person name="Zaremba-Niedzwiedzka K."/>
            <person name="Martijn J."/>
            <person name="Lind A.E."/>
            <person name="van Eijk R."/>
            <person name="Schleper C."/>
            <person name="Guy L."/>
            <person name="Ettema T.J."/>
        </authorList>
    </citation>
    <scope>NUCLEOTIDE SEQUENCE</scope>
</reference>
<proteinExistence type="predicted"/>
<organism evidence="1">
    <name type="scientific">marine sediment metagenome</name>
    <dbReference type="NCBI Taxonomy" id="412755"/>
    <lineage>
        <taxon>unclassified sequences</taxon>
        <taxon>metagenomes</taxon>
        <taxon>ecological metagenomes</taxon>
    </lineage>
</organism>
<accession>A0A0F9CWF2</accession>
<feature type="non-terminal residue" evidence="1">
    <location>
        <position position="204"/>
    </location>
</feature>